<protein>
    <recommendedName>
        <fullName evidence="10">ABC transporter domain-containing protein</fullName>
    </recommendedName>
</protein>
<dbReference type="InterPro" id="IPR027417">
    <property type="entry name" value="P-loop_NTPase"/>
</dbReference>
<accession>A0AAV8W7Z0</accession>
<dbReference type="SUPFAM" id="SSF52540">
    <property type="entry name" value="P-loop containing nucleoside triphosphate hydrolases"/>
    <property type="match status" value="1"/>
</dbReference>
<evidence type="ECO:0000256" key="5">
    <source>
        <dbReference type="ARBA" id="ARBA00022741"/>
    </source>
</evidence>
<feature type="transmembrane region" description="Helical" evidence="9">
    <location>
        <begin position="466"/>
        <end position="486"/>
    </location>
</feature>
<keyword evidence="6" id="KW-0067">ATP-binding</keyword>
<dbReference type="EMBL" id="JANEYG010000006">
    <property type="protein sequence ID" value="KAJ8922757.1"/>
    <property type="molecule type" value="Genomic_DNA"/>
</dbReference>
<dbReference type="PANTHER" id="PTHR48041">
    <property type="entry name" value="ABC TRANSPORTER G FAMILY MEMBER 28"/>
    <property type="match status" value="1"/>
</dbReference>
<evidence type="ECO:0000256" key="9">
    <source>
        <dbReference type="SAM" id="Phobius"/>
    </source>
</evidence>
<dbReference type="AlphaFoldDB" id="A0AAV8W7Z0"/>
<dbReference type="CDD" id="cd03213">
    <property type="entry name" value="ABCG_EPDR"/>
    <property type="match status" value="1"/>
</dbReference>
<evidence type="ECO:0000256" key="3">
    <source>
        <dbReference type="ARBA" id="ARBA00022448"/>
    </source>
</evidence>
<dbReference type="PANTHER" id="PTHR48041:SF15">
    <property type="entry name" value="FI05267P"/>
    <property type="match status" value="1"/>
</dbReference>
<keyword evidence="4 9" id="KW-0812">Transmembrane</keyword>
<dbReference type="GO" id="GO:0005524">
    <property type="term" value="F:ATP binding"/>
    <property type="evidence" value="ECO:0007669"/>
    <property type="project" value="UniProtKB-KW"/>
</dbReference>
<keyword evidence="7 9" id="KW-1133">Transmembrane helix</keyword>
<gene>
    <name evidence="11" type="ORF">NQ315_007792</name>
</gene>
<dbReference type="InterPro" id="IPR043926">
    <property type="entry name" value="ABCG_dom"/>
</dbReference>
<dbReference type="PROSITE" id="PS50893">
    <property type="entry name" value="ABC_TRANSPORTER_2"/>
    <property type="match status" value="1"/>
</dbReference>
<feature type="transmembrane region" description="Helical" evidence="9">
    <location>
        <begin position="580"/>
        <end position="603"/>
    </location>
</feature>
<dbReference type="Gene3D" id="3.40.50.300">
    <property type="entry name" value="P-loop containing nucleotide triphosphate hydrolases"/>
    <property type="match status" value="1"/>
</dbReference>
<keyword evidence="3" id="KW-0813">Transport</keyword>
<evidence type="ECO:0000256" key="6">
    <source>
        <dbReference type="ARBA" id="ARBA00022840"/>
    </source>
</evidence>
<evidence type="ECO:0000313" key="12">
    <source>
        <dbReference type="Proteomes" id="UP001159042"/>
    </source>
</evidence>
<dbReference type="GO" id="GO:0016887">
    <property type="term" value="F:ATP hydrolysis activity"/>
    <property type="evidence" value="ECO:0007669"/>
    <property type="project" value="InterPro"/>
</dbReference>
<evidence type="ECO:0000259" key="10">
    <source>
        <dbReference type="PROSITE" id="PS50893"/>
    </source>
</evidence>
<keyword evidence="8 9" id="KW-0472">Membrane</keyword>
<evidence type="ECO:0000256" key="2">
    <source>
        <dbReference type="ARBA" id="ARBA00005814"/>
    </source>
</evidence>
<dbReference type="InterPro" id="IPR003439">
    <property type="entry name" value="ABC_transporter-like_ATP-bd"/>
</dbReference>
<dbReference type="InterPro" id="IPR050352">
    <property type="entry name" value="ABCG_transporters"/>
</dbReference>
<feature type="transmembrane region" description="Helical" evidence="9">
    <location>
        <begin position="493"/>
        <end position="515"/>
    </location>
</feature>
<dbReference type="InterPro" id="IPR003593">
    <property type="entry name" value="AAA+_ATPase"/>
</dbReference>
<comment type="caution">
    <text evidence="11">The sequence shown here is derived from an EMBL/GenBank/DDBJ whole genome shotgun (WGS) entry which is preliminary data.</text>
</comment>
<name>A0AAV8W7Z0_9CUCU</name>
<reference evidence="11 12" key="1">
    <citation type="journal article" date="2023" name="Insect Mol. Biol.">
        <title>Genome sequencing provides insights into the evolution of gene families encoding plant cell wall-degrading enzymes in longhorned beetles.</title>
        <authorList>
            <person name="Shin N.R."/>
            <person name="Okamura Y."/>
            <person name="Kirsch R."/>
            <person name="Pauchet Y."/>
        </authorList>
    </citation>
    <scope>NUCLEOTIDE SEQUENCE [LARGE SCALE GENOMIC DNA]</scope>
    <source>
        <strain evidence="11">EAD_L_NR</strain>
    </source>
</reference>
<evidence type="ECO:0000256" key="8">
    <source>
        <dbReference type="ARBA" id="ARBA00023136"/>
    </source>
</evidence>
<organism evidence="11 12">
    <name type="scientific">Exocentrus adspersus</name>
    <dbReference type="NCBI Taxonomy" id="1586481"/>
    <lineage>
        <taxon>Eukaryota</taxon>
        <taxon>Metazoa</taxon>
        <taxon>Ecdysozoa</taxon>
        <taxon>Arthropoda</taxon>
        <taxon>Hexapoda</taxon>
        <taxon>Insecta</taxon>
        <taxon>Pterygota</taxon>
        <taxon>Neoptera</taxon>
        <taxon>Endopterygota</taxon>
        <taxon>Coleoptera</taxon>
        <taxon>Polyphaga</taxon>
        <taxon>Cucujiformia</taxon>
        <taxon>Chrysomeloidea</taxon>
        <taxon>Cerambycidae</taxon>
        <taxon>Lamiinae</taxon>
        <taxon>Acanthocinini</taxon>
        <taxon>Exocentrus</taxon>
    </lineage>
</organism>
<comment type="similarity">
    <text evidence="2">Belongs to the ABC transporter superfamily. ABCG family. Eye pigment precursor importer (TC 3.A.1.204) subfamily.</text>
</comment>
<evidence type="ECO:0000256" key="1">
    <source>
        <dbReference type="ARBA" id="ARBA00004141"/>
    </source>
</evidence>
<comment type="subcellular location">
    <subcellularLocation>
        <location evidence="1">Membrane</location>
        <topology evidence="1">Multi-pass membrane protein</topology>
    </subcellularLocation>
</comment>
<dbReference type="Proteomes" id="UP001159042">
    <property type="component" value="Unassembled WGS sequence"/>
</dbReference>
<sequence length="631" mass="71411">MEISKGISKNSLGYVPKRPPVDIEFQDLTYTVPQGRKGSKMILRSVSGEFKSGQLNAILGPSGSGKSTLLNILAGYKCRGATGSILINGEPRHLKRFRKMSRYIMQDDLIQPMLTVEEAMMVAADLKLNMPKMEKINTITEILELLRLSGSSKTSTNMLSGGETKRLAIALELLNNPPVLFLDEPTTGLDDMSSTQCIHLLKQIAEGGRTVICSIHTPSAKLFSVFDNVYIIAAGQCVYQGYGPEVVPFLSNLGIECPKHYNPADFIIEVCCMEYGDYHERMVTAVDNGRANCSSKCIPVASMDEISLDNSISLIKEDPVLSEENFNHHQSGWMRQFYILVMRMWLQMWRDKCYLLLRVCLYLAVGILIGNLYIGMGQDGSKTIFNFGFYFTCLIFFMYIPMMPILSQFPREVQLLKREHFNKWYRLSAYFAALTVSTIPVQVILGTVYVLLVYTLSDQPMEIDRLLMFYLVCMLTGIVSESLGLLIASQLTIVNAVFVGPVLTVPFMLLAVYGFGSGYDTIPTLIKIAMYFSYLRYSLEGLIHSMLKDRQKLDCPESEEYCIYTDLNYFIKEMGMENTIYWLDIAALIFILVLFRGGSYYLLRQRLSPNKTFLALQYIGRFLKSHMGMTR</sequence>
<dbReference type="Pfam" id="PF01061">
    <property type="entry name" value="ABC2_membrane"/>
    <property type="match status" value="1"/>
</dbReference>
<evidence type="ECO:0000256" key="4">
    <source>
        <dbReference type="ARBA" id="ARBA00022692"/>
    </source>
</evidence>
<dbReference type="Pfam" id="PF00005">
    <property type="entry name" value="ABC_tran"/>
    <property type="match status" value="1"/>
</dbReference>
<feature type="transmembrane region" description="Helical" evidence="9">
    <location>
        <begin position="387"/>
        <end position="406"/>
    </location>
</feature>
<dbReference type="GO" id="GO:0140359">
    <property type="term" value="F:ABC-type transporter activity"/>
    <property type="evidence" value="ECO:0007669"/>
    <property type="project" value="InterPro"/>
</dbReference>
<proteinExistence type="inferred from homology"/>
<keyword evidence="5" id="KW-0547">Nucleotide-binding</keyword>
<dbReference type="SMART" id="SM00382">
    <property type="entry name" value="AAA"/>
    <property type="match status" value="1"/>
</dbReference>
<dbReference type="FunFam" id="3.40.50.300:FF:001077">
    <property type="entry name" value="Uncharacterized protein, isoform A"/>
    <property type="match status" value="1"/>
</dbReference>
<dbReference type="InterPro" id="IPR013525">
    <property type="entry name" value="ABC2_TM"/>
</dbReference>
<feature type="domain" description="ABC transporter" evidence="10">
    <location>
        <begin position="23"/>
        <end position="259"/>
    </location>
</feature>
<dbReference type="Pfam" id="PF19055">
    <property type="entry name" value="ABC2_membrane_7"/>
    <property type="match status" value="1"/>
</dbReference>
<evidence type="ECO:0000256" key="7">
    <source>
        <dbReference type="ARBA" id="ARBA00022989"/>
    </source>
</evidence>
<feature type="transmembrane region" description="Helical" evidence="9">
    <location>
        <begin position="427"/>
        <end position="454"/>
    </location>
</feature>
<evidence type="ECO:0000313" key="11">
    <source>
        <dbReference type="EMBL" id="KAJ8922757.1"/>
    </source>
</evidence>
<keyword evidence="12" id="KW-1185">Reference proteome</keyword>
<feature type="transmembrane region" description="Helical" evidence="9">
    <location>
        <begin position="353"/>
        <end position="375"/>
    </location>
</feature>
<dbReference type="GO" id="GO:0005886">
    <property type="term" value="C:plasma membrane"/>
    <property type="evidence" value="ECO:0007669"/>
    <property type="project" value="TreeGrafter"/>
</dbReference>